<protein>
    <submittedName>
        <fullName evidence="1">Uncharacterized protein</fullName>
    </submittedName>
</protein>
<dbReference type="EMBL" id="HACG01028329">
    <property type="protein sequence ID" value="CEK75194.1"/>
    <property type="molecule type" value="Transcribed_RNA"/>
</dbReference>
<evidence type="ECO:0000313" key="1">
    <source>
        <dbReference type="EMBL" id="CEK75194.1"/>
    </source>
</evidence>
<name>A0A0B7A2N3_9EUPU</name>
<organism evidence="1">
    <name type="scientific">Arion vulgaris</name>
    <dbReference type="NCBI Taxonomy" id="1028688"/>
    <lineage>
        <taxon>Eukaryota</taxon>
        <taxon>Metazoa</taxon>
        <taxon>Spiralia</taxon>
        <taxon>Lophotrochozoa</taxon>
        <taxon>Mollusca</taxon>
        <taxon>Gastropoda</taxon>
        <taxon>Heterobranchia</taxon>
        <taxon>Euthyneura</taxon>
        <taxon>Panpulmonata</taxon>
        <taxon>Eupulmonata</taxon>
        <taxon>Stylommatophora</taxon>
        <taxon>Helicina</taxon>
        <taxon>Arionoidea</taxon>
        <taxon>Arionidae</taxon>
        <taxon>Arion</taxon>
    </lineage>
</organism>
<accession>A0A0B7A2N3</accession>
<gene>
    <name evidence="1" type="primary">ORF94463</name>
</gene>
<dbReference type="AlphaFoldDB" id="A0A0B7A2N3"/>
<sequence length="52" mass="5812">MKLILASFGLEIIVVYNFGERRIVNFLDGGGLEMEVYESLGWWGMRDGGSGK</sequence>
<proteinExistence type="predicted"/>
<reference evidence="1" key="1">
    <citation type="submission" date="2014-12" db="EMBL/GenBank/DDBJ databases">
        <title>Insight into the proteome of Arion vulgaris.</title>
        <authorList>
            <person name="Aradska J."/>
            <person name="Bulat T."/>
            <person name="Smidak R."/>
            <person name="Sarate P."/>
            <person name="Gangsoo J."/>
            <person name="Sialana F."/>
            <person name="Bilban M."/>
            <person name="Lubec G."/>
        </authorList>
    </citation>
    <scope>NUCLEOTIDE SEQUENCE</scope>
    <source>
        <tissue evidence="1">Skin</tissue>
    </source>
</reference>